<comment type="caution">
    <text evidence="2">The sequence shown here is derived from an EMBL/GenBank/DDBJ whole genome shotgun (WGS) entry which is preliminary data.</text>
</comment>
<organism evidence="2 3">
    <name type="scientific">Candidatus Thiomargarita nelsonii</name>
    <dbReference type="NCBI Taxonomy" id="1003181"/>
    <lineage>
        <taxon>Bacteria</taxon>
        <taxon>Pseudomonadati</taxon>
        <taxon>Pseudomonadota</taxon>
        <taxon>Gammaproteobacteria</taxon>
        <taxon>Thiotrichales</taxon>
        <taxon>Thiotrichaceae</taxon>
        <taxon>Thiomargarita</taxon>
    </lineage>
</organism>
<proteinExistence type="predicted"/>
<dbReference type="AlphaFoldDB" id="A0A176RXL3"/>
<protein>
    <submittedName>
        <fullName evidence="2">Uncharacterized protein</fullName>
    </submittedName>
</protein>
<gene>
    <name evidence="2" type="ORF">THIOM_003830</name>
</gene>
<name>A0A176RXL3_9GAMM</name>
<dbReference type="EMBL" id="LUTY01002354">
    <property type="protein sequence ID" value="OAD20464.1"/>
    <property type="molecule type" value="Genomic_DNA"/>
</dbReference>
<dbReference type="Proteomes" id="UP000076962">
    <property type="component" value="Unassembled WGS sequence"/>
</dbReference>
<evidence type="ECO:0000313" key="2">
    <source>
        <dbReference type="EMBL" id="OAD20464.1"/>
    </source>
</evidence>
<reference evidence="2 3" key="1">
    <citation type="submission" date="2016-05" db="EMBL/GenBank/DDBJ databases">
        <title>Single-cell genome of chain-forming Candidatus Thiomargarita nelsonii and comparison to other large sulfur-oxidizing bacteria.</title>
        <authorList>
            <person name="Winkel M."/>
            <person name="Salman V."/>
            <person name="Woyke T."/>
            <person name="Schulz-Vogt H."/>
            <person name="Richter M."/>
            <person name="Flood B."/>
            <person name="Bailey J."/>
            <person name="Amann R."/>
            <person name="Mussmann M."/>
        </authorList>
    </citation>
    <scope>NUCLEOTIDE SEQUENCE [LARGE SCALE GENOMIC DNA]</scope>
    <source>
        <strain evidence="2 3">THI036</strain>
    </source>
</reference>
<evidence type="ECO:0000256" key="1">
    <source>
        <dbReference type="SAM" id="MobiDB-lite"/>
    </source>
</evidence>
<keyword evidence="3" id="KW-1185">Reference proteome</keyword>
<accession>A0A176RXL3</accession>
<feature type="region of interest" description="Disordered" evidence="1">
    <location>
        <begin position="37"/>
        <end position="63"/>
    </location>
</feature>
<sequence length="63" mass="7298">MGDATRQNKQMPDTMEMTHPLIQYVKNYANGIKYSAQQEPGEARQRQCSQQGVERYQDEPAHN</sequence>
<evidence type="ECO:0000313" key="3">
    <source>
        <dbReference type="Proteomes" id="UP000076962"/>
    </source>
</evidence>